<dbReference type="Gene3D" id="3.40.50.300">
    <property type="entry name" value="P-loop containing nucleotide triphosphate hydrolases"/>
    <property type="match status" value="2"/>
</dbReference>
<protein>
    <submittedName>
        <fullName evidence="5">MinD superfamily P-loop ATPase containing an inserted ferredoxin domain</fullName>
    </submittedName>
</protein>
<proteinExistence type="predicted"/>
<dbReference type="eggNOG" id="COG1149">
    <property type="taxonomic scope" value="Bacteria"/>
</dbReference>
<dbReference type="EMBL" id="BAJS01000004">
    <property type="protein sequence ID" value="GAK36060.1"/>
    <property type="molecule type" value="Genomic_DNA"/>
</dbReference>
<evidence type="ECO:0000256" key="3">
    <source>
        <dbReference type="ARBA" id="ARBA00023014"/>
    </source>
</evidence>
<gene>
    <name evidence="5" type="ORF">JCM15093_1194</name>
</gene>
<keyword evidence="3" id="KW-0411">Iron-sulfur</keyword>
<dbReference type="GO" id="GO:0051536">
    <property type="term" value="F:iron-sulfur cluster binding"/>
    <property type="evidence" value="ECO:0007669"/>
    <property type="project" value="UniProtKB-KW"/>
</dbReference>
<dbReference type="Pfam" id="PF01656">
    <property type="entry name" value="CbiA"/>
    <property type="match status" value="1"/>
</dbReference>
<evidence type="ECO:0000256" key="2">
    <source>
        <dbReference type="ARBA" id="ARBA00023004"/>
    </source>
</evidence>
<dbReference type="OrthoDB" id="9778602at2"/>
<dbReference type="InterPro" id="IPR002586">
    <property type="entry name" value="CobQ/CobB/MinD/ParA_Nub-bd_dom"/>
</dbReference>
<comment type="caution">
    <text evidence="5">The sequence shown here is derived from an EMBL/GenBank/DDBJ whole genome shotgun (WGS) entry which is preliminary data.</text>
</comment>
<dbReference type="InterPro" id="IPR017896">
    <property type="entry name" value="4Fe4S_Fe-S-bd"/>
</dbReference>
<keyword evidence="6" id="KW-1185">Reference proteome</keyword>
<dbReference type="Proteomes" id="UP000027601">
    <property type="component" value="Unassembled WGS sequence"/>
</dbReference>
<dbReference type="RefSeq" id="WP_002562097.1">
    <property type="nucleotide sequence ID" value="NZ_ATZI01000001.1"/>
</dbReference>
<dbReference type="PROSITE" id="PS00198">
    <property type="entry name" value="4FE4S_FER_1"/>
    <property type="match status" value="2"/>
</dbReference>
<dbReference type="SUPFAM" id="SSF52540">
    <property type="entry name" value="P-loop containing nucleoside triphosphate hydrolases"/>
    <property type="match status" value="1"/>
</dbReference>
<keyword evidence="2" id="KW-0408">Iron</keyword>
<evidence type="ECO:0000259" key="4">
    <source>
        <dbReference type="PROSITE" id="PS51379"/>
    </source>
</evidence>
<dbReference type="STRING" id="1121097.GCA_000428125_00034"/>
<sequence length="289" mass="31577">MKIAVASGKGGTGKTFVAVNLFHSLKNKGKCVALADCDVEVPNALAFFEADLCNEIEVTEFRPIIHNDQCVFCGKCVEYCEYHAIFYMPSSRYIRLLNDLCHGCAACSVACESGAIENSSTVVGTVSSYKYQNSVCLAEGRMTTGHPSPVPLIKATMKNAFQDQSEYELYDSPPGTSCPFIQTVAKSDFVILVTEPTPFGLSDLKQAIDTLLTMGKAFGVVINRAGLGDREVYDYLERNGYTLLAEIPFEEEIARLYSEGKVVSEHHEGANRVFHSLADKLIAYGNSSN</sequence>
<dbReference type="Pfam" id="PF00037">
    <property type="entry name" value="Fer4"/>
    <property type="match status" value="1"/>
</dbReference>
<dbReference type="InterPro" id="IPR027417">
    <property type="entry name" value="P-loop_NTPase"/>
</dbReference>
<dbReference type="Gene3D" id="3.30.70.20">
    <property type="match status" value="1"/>
</dbReference>
<organism evidence="5 6">
    <name type="scientific">Bacteroides graminisolvens DSM 19988 = JCM 15093</name>
    <dbReference type="NCBI Taxonomy" id="1121097"/>
    <lineage>
        <taxon>Bacteria</taxon>
        <taxon>Pseudomonadati</taxon>
        <taxon>Bacteroidota</taxon>
        <taxon>Bacteroidia</taxon>
        <taxon>Bacteroidales</taxon>
        <taxon>Bacteroidaceae</taxon>
        <taxon>Bacteroides</taxon>
    </lineage>
</organism>
<evidence type="ECO:0000313" key="5">
    <source>
        <dbReference type="EMBL" id="GAK36060.1"/>
    </source>
</evidence>
<dbReference type="GO" id="GO:0046872">
    <property type="term" value="F:metal ion binding"/>
    <property type="evidence" value="ECO:0007669"/>
    <property type="project" value="UniProtKB-KW"/>
</dbReference>
<dbReference type="InterPro" id="IPR017900">
    <property type="entry name" value="4Fe4S_Fe_S_CS"/>
</dbReference>
<feature type="domain" description="4Fe-4S ferredoxin-type" evidence="4">
    <location>
        <begin position="92"/>
        <end position="121"/>
    </location>
</feature>
<name>A0A069D145_9BACE</name>
<accession>A0A069D145</accession>
<dbReference type="AlphaFoldDB" id="A0A069D145"/>
<reference evidence="5 6" key="1">
    <citation type="journal article" date="2015" name="Microbes Environ.">
        <title>Distribution and evolution of nitrogen fixation genes in the phylum bacteroidetes.</title>
        <authorList>
            <person name="Inoue J."/>
            <person name="Oshima K."/>
            <person name="Suda W."/>
            <person name="Sakamoto M."/>
            <person name="Iino T."/>
            <person name="Noda S."/>
            <person name="Hongoh Y."/>
            <person name="Hattori M."/>
            <person name="Ohkuma M."/>
        </authorList>
    </citation>
    <scope>NUCLEOTIDE SEQUENCE [LARGE SCALE GENOMIC DNA]</scope>
    <source>
        <strain evidence="5 6">JCM 15093</strain>
    </source>
</reference>
<dbReference type="PANTHER" id="PTHR43063:SF1">
    <property type="entry name" value="4FE-4S CLUSTER CONTAINING PARA FAMILY ATPASE PROTEIN"/>
    <property type="match status" value="1"/>
</dbReference>
<evidence type="ECO:0000313" key="6">
    <source>
        <dbReference type="Proteomes" id="UP000027601"/>
    </source>
</evidence>
<evidence type="ECO:0000256" key="1">
    <source>
        <dbReference type="ARBA" id="ARBA00022723"/>
    </source>
</evidence>
<feature type="domain" description="4Fe-4S ferredoxin-type" evidence="4">
    <location>
        <begin position="61"/>
        <end position="90"/>
    </location>
</feature>
<dbReference type="PANTHER" id="PTHR43063">
    <property type="entry name" value="4FE-4S CLUSTER CONTAINING PARA FAMILY ATPASE PROTEIN"/>
    <property type="match status" value="1"/>
</dbReference>
<keyword evidence="1" id="KW-0479">Metal-binding</keyword>
<dbReference type="PROSITE" id="PS51379">
    <property type="entry name" value="4FE4S_FER_2"/>
    <property type="match status" value="2"/>
</dbReference>